<reference evidence="1" key="1">
    <citation type="submission" date="2022-09" db="EMBL/GenBank/DDBJ databases">
        <title>Fusarium specimens isolated from Avocado Roots.</title>
        <authorList>
            <person name="Stajich J."/>
            <person name="Roper C."/>
            <person name="Heimlech-Rivalta G."/>
        </authorList>
    </citation>
    <scope>NUCLEOTIDE SEQUENCE</scope>
    <source>
        <strain evidence="1">CF00095</strain>
    </source>
</reference>
<sequence>MIITHPRGKIVELLYTTFRSDDTLTQYIAREKNNFVAINLKRDCSNKTFKAQPFAVNAARYPPMANPQPIEESQAAYRYTLAFDLKGTTTYNLFGPFPGLKNVVKDEQDGVEAPAKRRVTGTFRDLGSGIIPKQIVEDANLTEEFIASEVLNELCSKIIQDDTTTRSAKPANRDKSLHQFAKDYTNLKTDVKLLHHDTLRHHNGVVATTPIGATPLLAITHLIARKPAPAKNVARLAIGGKNVPIAFAIYVCRKAIWQTSARRTAATGVLGLATSLEIAMKQQHPGVIAVAILISHGYAEKGRESKGSAEVASLTTP</sequence>
<gene>
    <name evidence="1" type="ORF">NW768_005075</name>
</gene>
<dbReference type="EMBL" id="JAOQBH010000007">
    <property type="protein sequence ID" value="KAJ4133489.1"/>
    <property type="molecule type" value="Genomic_DNA"/>
</dbReference>
<protein>
    <submittedName>
        <fullName evidence="1">Uncharacterized protein</fullName>
    </submittedName>
</protein>
<proteinExistence type="predicted"/>
<organism evidence="1 2">
    <name type="scientific">Fusarium equiseti</name>
    <name type="common">Fusarium scirpi</name>
    <dbReference type="NCBI Taxonomy" id="61235"/>
    <lineage>
        <taxon>Eukaryota</taxon>
        <taxon>Fungi</taxon>
        <taxon>Dikarya</taxon>
        <taxon>Ascomycota</taxon>
        <taxon>Pezizomycotina</taxon>
        <taxon>Sordariomycetes</taxon>
        <taxon>Hypocreomycetidae</taxon>
        <taxon>Hypocreales</taxon>
        <taxon>Nectriaceae</taxon>
        <taxon>Fusarium</taxon>
        <taxon>Fusarium incarnatum-equiseti species complex</taxon>
    </lineage>
</organism>
<keyword evidence="2" id="KW-1185">Reference proteome</keyword>
<evidence type="ECO:0000313" key="1">
    <source>
        <dbReference type="EMBL" id="KAJ4133489.1"/>
    </source>
</evidence>
<dbReference type="Proteomes" id="UP001152024">
    <property type="component" value="Unassembled WGS sequence"/>
</dbReference>
<accession>A0ABQ8RE81</accession>
<evidence type="ECO:0000313" key="2">
    <source>
        <dbReference type="Proteomes" id="UP001152024"/>
    </source>
</evidence>
<name>A0ABQ8RE81_FUSEQ</name>
<comment type="caution">
    <text evidence="1">The sequence shown here is derived from an EMBL/GenBank/DDBJ whole genome shotgun (WGS) entry which is preliminary data.</text>
</comment>